<dbReference type="AlphaFoldDB" id="A0A426RWX8"/>
<name>A0A426RWX8_9ACTN</name>
<organism evidence="2 3">
    <name type="scientific">Streptomyces griseofuscus</name>
    <dbReference type="NCBI Taxonomy" id="146922"/>
    <lineage>
        <taxon>Bacteria</taxon>
        <taxon>Bacillati</taxon>
        <taxon>Actinomycetota</taxon>
        <taxon>Actinomycetes</taxon>
        <taxon>Kitasatosporales</taxon>
        <taxon>Streptomycetaceae</taxon>
        <taxon>Streptomyces</taxon>
    </lineage>
</organism>
<sequence>MSRLHDTAVADAEADHTRGAGLHPYVTELSCSWRLLEAEQGTEGELTWLLPDHPDRVESRRMPTVRPVAGACAGAGRALIRGCGAVAAGRSRRTAERASATGPSVADSRRAVLGGRP</sequence>
<protein>
    <submittedName>
        <fullName evidence="2">Uncharacterized protein</fullName>
    </submittedName>
</protein>
<feature type="region of interest" description="Disordered" evidence="1">
    <location>
        <begin position="90"/>
        <end position="117"/>
    </location>
</feature>
<feature type="compositionally biased region" description="Basic and acidic residues" evidence="1">
    <location>
        <begin position="1"/>
        <end position="18"/>
    </location>
</feature>
<feature type="region of interest" description="Disordered" evidence="1">
    <location>
        <begin position="1"/>
        <end position="21"/>
    </location>
</feature>
<gene>
    <name evidence="2" type="ORF">CQW44_35285</name>
</gene>
<reference evidence="2 3" key="1">
    <citation type="submission" date="2017-10" db="EMBL/GenBank/DDBJ databases">
        <title>Draft genome of actinobacteria isolated from guarana (Paullinia cupana (Mart.) Ducke.</title>
        <authorList>
            <person name="Siqueira K.A."/>
            <person name="Liotti R.G."/>
            <person name="Mendes T.A."/>
            <person name="Soares M.A."/>
        </authorList>
    </citation>
    <scope>NUCLEOTIDE SEQUENCE [LARGE SCALE GENOMIC DNA]</scope>
    <source>
        <strain evidence="2 3">199</strain>
    </source>
</reference>
<keyword evidence="3" id="KW-1185">Reference proteome</keyword>
<accession>A0A426RWX8</accession>
<evidence type="ECO:0000313" key="2">
    <source>
        <dbReference type="EMBL" id="RRQ79213.1"/>
    </source>
</evidence>
<proteinExistence type="predicted"/>
<dbReference type="Proteomes" id="UP000276379">
    <property type="component" value="Unassembled WGS sequence"/>
</dbReference>
<comment type="caution">
    <text evidence="2">The sequence shown here is derived from an EMBL/GenBank/DDBJ whole genome shotgun (WGS) entry which is preliminary data.</text>
</comment>
<evidence type="ECO:0000256" key="1">
    <source>
        <dbReference type="SAM" id="MobiDB-lite"/>
    </source>
</evidence>
<evidence type="ECO:0000313" key="3">
    <source>
        <dbReference type="Proteomes" id="UP000276379"/>
    </source>
</evidence>
<dbReference type="EMBL" id="PDES01000019">
    <property type="protein sequence ID" value="RRQ79213.1"/>
    <property type="molecule type" value="Genomic_DNA"/>
</dbReference>